<feature type="zinc finger region" description="C3H1-type" evidence="4">
    <location>
        <begin position="55"/>
        <end position="82"/>
    </location>
</feature>
<dbReference type="SMART" id="SM00356">
    <property type="entry name" value="ZnF_C3H1"/>
    <property type="match status" value="2"/>
</dbReference>
<evidence type="ECO:0000313" key="6">
    <source>
        <dbReference type="EMBL" id="CAI5445689.1"/>
    </source>
</evidence>
<feature type="zinc finger region" description="C3H1-type" evidence="4">
    <location>
        <begin position="21"/>
        <end position="47"/>
    </location>
</feature>
<feature type="domain" description="C3H1-type" evidence="5">
    <location>
        <begin position="21"/>
        <end position="47"/>
    </location>
</feature>
<keyword evidence="7" id="KW-1185">Reference proteome</keyword>
<dbReference type="EMBL" id="CANHGI010000003">
    <property type="protein sequence ID" value="CAI5445689.1"/>
    <property type="molecule type" value="Genomic_DNA"/>
</dbReference>
<accession>A0A9P1MZ75</accession>
<dbReference type="Pfam" id="PF14608">
    <property type="entry name" value="zf-CCCH_2"/>
    <property type="match status" value="2"/>
</dbReference>
<comment type="caution">
    <text evidence="6">The sequence shown here is derived from an EMBL/GenBank/DDBJ whole genome shotgun (WGS) entry which is preliminary data.</text>
</comment>
<dbReference type="Gene3D" id="3.30.1370.210">
    <property type="match status" value="1"/>
</dbReference>
<dbReference type="SUPFAM" id="SSF90229">
    <property type="entry name" value="CCCH zinc finger"/>
    <property type="match status" value="1"/>
</dbReference>
<evidence type="ECO:0000313" key="7">
    <source>
        <dbReference type="Proteomes" id="UP001152747"/>
    </source>
</evidence>
<dbReference type="PROSITE" id="PS50103">
    <property type="entry name" value="ZF_C3H1"/>
    <property type="match status" value="2"/>
</dbReference>
<dbReference type="InterPro" id="IPR036855">
    <property type="entry name" value="Znf_CCCH_sf"/>
</dbReference>
<dbReference type="InterPro" id="IPR000571">
    <property type="entry name" value="Znf_CCCH"/>
</dbReference>
<feature type="domain" description="C3H1-type" evidence="5">
    <location>
        <begin position="55"/>
        <end position="82"/>
    </location>
</feature>
<keyword evidence="3 4" id="KW-0862">Zinc</keyword>
<organism evidence="6 7">
    <name type="scientific">Caenorhabditis angaria</name>
    <dbReference type="NCBI Taxonomy" id="860376"/>
    <lineage>
        <taxon>Eukaryota</taxon>
        <taxon>Metazoa</taxon>
        <taxon>Ecdysozoa</taxon>
        <taxon>Nematoda</taxon>
        <taxon>Chromadorea</taxon>
        <taxon>Rhabditida</taxon>
        <taxon>Rhabditina</taxon>
        <taxon>Rhabditomorpha</taxon>
        <taxon>Rhabditoidea</taxon>
        <taxon>Rhabditidae</taxon>
        <taxon>Peloderinae</taxon>
        <taxon>Caenorhabditis</taxon>
    </lineage>
</organism>
<dbReference type="OrthoDB" id="250836at2759"/>
<evidence type="ECO:0000256" key="3">
    <source>
        <dbReference type="ARBA" id="ARBA00022833"/>
    </source>
</evidence>
<sequence length="118" mass="13830">MSRDLLNQTCPARPSSIQKHRQKIECLSFKKGNCQFGSKCFFFHPPTPKPAATAPLNSQICRFFLKGTCFFGNRCRNLHQYSVSSYDYDKRQDLNNTVAYEKPDYMGFSKYVNYREKF</sequence>
<evidence type="ECO:0000256" key="4">
    <source>
        <dbReference type="PROSITE-ProRule" id="PRU00723"/>
    </source>
</evidence>
<dbReference type="Proteomes" id="UP001152747">
    <property type="component" value="Unassembled WGS sequence"/>
</dbReference>
<evidence type="ECO:0000256" key="1">
    <source>
        <dbReference type="ARBA" id="ARBA00022723"/>
    </source>
</evidence>
<proteinExistence type="predicted"/>
<protein>
    <recommendedName>
        <fullName evidence="5">C3H1-type domain-containing protein</fullName>
    </recommendedName>
</protein>
<keyword evidence="1 4" id="KW-0479">Metal-binding</keyword>
<keyword evidence="2 4" id="KW-0863">Zinc-finger</keyword>
<dbReference type="AlphaFoldDB" id="A0A9P1MZ75"/>
<evidence type="ECO:0000256" key="2">
    <source>
        <dbReference type="ARBA" id="ARBA00022771"/>
    </source>
</evidence>
<reference evidence="6" key="1">
    <citation type="submission" date="2022-11" db="EMBL/GenBank/DDBJ databases">
        <authorList>
            <person name="Kikuchi T."/>
        </authorList>
    </citation>
    <scope>NUCLEOTIDE SEQUENCE</scope>
    <source>
        <strain evidence="6">PS1010</strain>
    </source>
</reference>
<gene>
    <name evidence="6" type="ORF">CAMP_LOCUS8326</name>
</gene>
<evidence type="ECO:0000259" key="5">
    <source>
        <dbReference type="PROSITE" id="PS50103"/>
    </source>
</evidence>
<dbReference type="GO" id="GO:0008270">
    <property type="term" value="F:zinc ion binding"/>
    <property type="evidence" value="ECO:0007669"/>
    <property type="project" value="UniProtKB-KW"/>
</dbReference>
<name>A0A9P1MZ75_9PELO</name>